<proteinExistence type="predicted"/>
<accession>A0ABX7QUD1</accession>
<dbReference type="SUPFAM" id="SSF51695">
    <property type="entry name" value="PLC-like phosphodiesterases"/>
    <property type="match status" value="1"/>
</dbReference>
<dbReference type="InterPro" id="IPR017946">
    <property type="entry name" value="PLC-like_Pdiesterase_TIM-brl"/>
</dbReference>
<keyword evidence="3" id="KW-1185">Reference proteome</keyword>
<dbReference type="PROSITE" id="PS51704">
    <property type="entry name" value="GP_PDE"/>
    <property type="match status" value="1"/>
</dbReference>
<gene>
    <name evidence="2" type="ORF">JYB87_03090</name>
</gene>
<protein>
    <submittedName>
        <fullName evidence="2">Glycerophosphodiester phosphodiesterase</fullName>
    </submittedName>
</protein>
<feature type="domain" description="GP-PDE" evidence="1">
    <location>
        <begin position="70"/>
        <end position="341"/>
    </location>
</feature>
<evidence type="ECO:0000259" key="1">
    <source>
        <dbReference type="PROSITE" id="PS51704"/>
    </source>
</evidence>
<sequence>MQLTSFINASLVLIIAGFLTSGCQSTQKPTEALKVDSEMTALQQAFAARGFQRSPLGNINYLSSHQCGAMTLQAHRGSVRYNENSTNAVIDALDNQFPIVEIDVRLTGDDVWVVHHDAYTGRADGTVDNKRRKIASINFKKEWGYLRERDLNSGELVGTVPPTFVELAKVFRASAHRGQQLNIEIKGSAGNNAIEMLDYLAFKTLGAGNYFYSSLSLSSLERVRKINDEVQLFFIQSPALASLKKVSADLKRGAANDPIYERNKEELADYEGFGSRHYREKRYDNRRGLEQLKRSLKRNFGLVMDIRQYAPTATQIKRLVGSQNMPVATYTVNSHAYHADLLAKLTANARPDFAIIDDTQYGFCSRYALPPMRAYSGTTPLTKQIAVLPQDLDLSRINELNTYFAQHLYPAIDGSLKSFGQPEKGPVDVPGQTQYVPVFLDTKAGAREHGTEVDLTPAEAIQIELRGKSSSDSSNHNTTP</sequence>
<evidence type="ECO:0000313" key="2">
    <source>
        <dbReference type="EMBL" id="QSX34251.1"/>
    </source>
</evidence>
<dbReference type="PANTHER" id="PTHR46211">
    <property type="entry name" value="GLYCEROPHOSPHORYL DIESTER PHOSPHODIESTERASE"/>
    <property type="match status" value="1"/>
</dbReference>
<dbReference type="EMBL" id="CP071503">
    <property type="protein sequence ID" value="QSX34251.1"/>
    <property type="molecule type" value="Genomic_DNA"/>
</dbReference>
<name>A0ABX7QUD1_9GAMM</name>
<dbReference type="InterPro" id="IPR030395">
    <property type="entry name" value="GP_PDE_dom"/>
</dbReference>
<dbReference type="RefSeq" id="WP_207355455.1">
    <property type="nucleotide sequence ID" value="NZ_CP071503.1"/>
</dbReference>
<reference evidence="2 3" key="1">
    <citation type="submission" date="2021-03" db="EMBL/GenBank/DDBJ databases">
        <title>Novel species identification of genus Shewanella.</title>
        <authorList>
            <person name="Liu G."/>
            <person name="Zhang Q."/>
        </authorList>
    </citation>
    <scope>NUCLEOTIDE SEQUENCE [LARGE SCALE GENOMIC DNA]</scope>
    <source>
        <strain evidence="2 3">FJAT-51800</strain>
    </source>
</reference>
<organism evidence="2 3">
    <name type="scientific">Shewanella avicenniae</name>
    <dbReference type="NCBI Taxonomy" id="2814294"/>
    <lineage>
        <taxon>Bacteria</taxon>
        <taxon>Pseudomonadati</taxon>
        <taxon>Pseudomonadota</taxon>
        <taxon>Gammaproteobacteria</taxon>
        <taxon>Alteromonadales</taxon>
        <taxon>Shewanellaceae</taxon>
        <taxon>Shewanella</taxon>
    </lineage>
</organism>
<dbReference type="Proteomes" id="UP000662770">
    <property type="component" value="Chromosome"/>
</dbReference>
<evidence type="ECO:0000313" key="3">
    <source>
        <dbReference type="Proteomes" id="UP000662770"/>
    </source>
</evidence>
<dbReference type="Pfam" id="PF03009">
    <property type="entry name" value="GDPD"/>
    <property type="match status" value="1"/>
</dbReference>
<dbReference type="Gene3D" id="3.20.20.190">
    <property type="entry name" value="Phosphatidylinositol (PI) phosphodiesterase"/>
    <property type="match status" value="1"/>
</dbReference>
<dbReference type="PANTHER" id="PTHR46211:SF14">
    <property type="entry name" value="GLYCEROPHOSPHODIESTER PHOSPHODIESTERASE"/>
    <property type="match status" value="1"/>
</dbReference>